<evidence type="ECO:0000313" key="6">
    <source>
        <dbReference type="EMBL" id="MDX5894504.1"/>
    </source>
</evidence>
<dbReference type="STRING" id="42256.RradSPS_1816"/>
<comment type="similarity">
    <text evidence="2 4">Belongs to the pterin-4-alpha-carbinolamine dehydratase family.</text>
</comment>
<dbReference type="HAMAP" id="MF_00434">
    <property type="entry name" value="Pterin_4_alpha"/>
    <property type="match status" value="1"/>
</dbReference>
<organism evidence="5 7">
    <name type="scientific">Rubrobacter radiotolerans</name>
    <name type="common">Arthrobacter radiotolerans</name>
    <dbReference type="NCBI Taxonomy" id="42256"/>
    <lineage>
        <taxon>Bacteria</taxon>
        <taxon>Bacillati</taxon>
        <taxon>Actinomycetota</taxon>
        <taxon>Rubrobacteria</taxon>
        <taxon>Rubrobacterales</taxon>
        <taxon>Rubrobacteraceae</taxon>
        <taxon>Rubrobacter</taxon>
    </lineage>
</organism>
<dbReference type="AlphaFoldDB" id="A0A023X4Y0"/>
<keyword evidence="7" id="KW-1185">Reference proteome</keyword>
<dbReference type="NCBIfam" id="NF002017">
    <property type="entry name" value="PRK00823.1-2"/>
    <property type="match status" value="1"/>
</dbReference>
<dbReference type="EC" id="4.2.1.96" evidence="4"/>
<dbReference type="HOGENOM" id="CLU_081974_4_0_11"/>
<dbReference type="SUPFAM" id="SSF55248">
    <property type="entry name" value="PCD-like"/>
    <property type="match status" value="1"/>
</dbReference>
<dbReference type="Gene3D" id="3.30.1360.20">
    <property type="entry name" value="Transcriptional coactivator/pterin dehydratase"/>
    <property type="match status" value="1"/>
</dbReference>
<gene>
    <name evidence="5" type="ORF">RradSPS_1816</name>
    <name evidence="6" type="ORF">SIL72_10755</name>
</gene>
<proteinExistence type="inferred from homology"/>
<evidence type="ECO:0000256" key="3">
    <source>
        <dbReference type="ARBA" id="ARBA00023239"/>
    </source>
</evidence>
<evidence type="ECO:0000256" key="1">
    <source>
        <dbReference type="ARBA" id="ARBA00001554"/>
    </source>
</evidence>
<sequence>MSELLTGEQLDRERARVPEWEVVDGERLQRSFAFRDFAGALAFVNLVGELAERRNHHPDISFGWGKATVTLTSHDAGGLTERDLALAEEIDHLPT</sequence>
<keyword evidence="3 4" id="KW-0456">Lyase</keyword>
<evidence type="ECO:0000313" key="5">
    <source>
        <dbReference type="EMBL" id="AHY47099.1"/>
    </source>
</evidence>
<reference evidence="6" key="2">
    <citation type="submission" date="2023-11" db="EMBL/GenBank/DDBJ databases">
        <title>MicrobeMod: A computational toolkit for identifying prokaryotic methylation and restriction-modification with nanopore sequencing.</title>
        <authorList>
            <person name="Crits-Christoph A."/>
            <person name="Kang S.C."/>
            <person name="Lee H."/>
            <person name="Ostrov N."/>
        </authorList>
    </citation>
    <scope>NUCLEOTIDE SEQUENCE</scope>
    <source>
        <strain evidence="6">ATCC 51242</strain>
    </source>
</reference>
<comment type="catalytic activity">
    <reaction evidence="1 4">
        <text>(4aS,6R)-4a-hydroxy-L-erythro-5,6,7,8-tetrahydrobiopterin = (6R)-L-erythro-6,7-dihydrobiopterin + H2O</text>
        <dbReference type="Rhea" id="RHEA:11920"/>
        <dbReference type="ChEBI" id="CHEBI:15377"/>
        <dbReference type="ChEBI" id="CHEBI:15642"/>
        <dbReference type="ChEBI" id="CHEBI:43120"/>
        <dbReference type="EC" id="4.2.1.96"/>
    </reaction>
</comment>
<evidence type="ECO:0000256" key="2">
    <source>
        <dbReference type="ARBA" id="ARBA00006472"/>
    </source>
</evidence>
<dbReference type="EMBL" id="CP007514">
    <property type="protein sequence ID" value="AHY47099.1"/>
    <property type="molecule type" value="Genomic_DNA"/>
</dbReference>
<dbReference type="Proteomes" id="UP000025229">
    <property type="component" value="Chromosome"/>
</dbReference>
<name>A0A023X4Y0_RUBRA</name>
<protein>
    <recommendedName>
        <fullName evidence="4">Putative pterin-4-alpha-carbinolamine dehydratase</fullName>
        <shortName evidence="4">PHS</shortName>
        <ecNumber evidence="4">4.2.1.96</ecNumber>
    </recommendedName>
    <alternativeName>
        <fullName evidence="4">4-alpha-hydroxy-tetrahydropterin dehydratase</fullName>
    </alternativeName>
    <alternativeName>
        <fullName evidence="4">Pterin carbinolamine dehydratase</fullName>
        <shortName evidence="4">PCD</shortName>
    </alternativeName>
</protein>
<dbReference type="EMBL" id="JAWXXX010000001">
    <property type="protein sequence ID" value="MDX5894504.1"/>
    <property type="molecule type" value="Genomic_DNA"/>
</dbReference>
<evidence type="ECO:0000256" key="4">
    <source>
        <dbReference type="HAMAP-Rule" id="MF_00434"/>
    </source>
</evidence>
<dbReference type="RefSeq" id="WP_038682157.1">
    <property type="nucleotide sequence ID" value="NZ_CP007514.1"/>
</dbReference>
<dbReference type="OrthoDB" id="15077at2"/>
<dbReference type="CDD" id="cd00488">
    <property type="entry name" value="PCD_DCoH"/>
    <property type="match status" value="1"/>
</dbReference>
<dbReference type="Proteomes" id="UP001281130">
    <property type="component" value="Unassembled WGS sequence"/>
</dbReference>
<dbReference type="eggNOG" id="COG2154">
    <property type="taxonomic scope" value="Bacteria"/>
</dbReference>
<evidence type="ECO:0000313" key="7">
    <source>
        <dbReference type="Proteomes" id="UP000025229"/>
    </source>
</evidence>
<dbReference type="GO" id="GO:0008124">
    <property type="term" value="F:4-alpha-hydroxytetrahydrobiopterin dehydratase activity"/>
    <property type="evidence" value="ECO:0007669"/>
    <property type="project" value="UniProtKB-UniRule"/>
</dbReference>
<dbReference type="PANTHER" id="PTHR12599">
    <property type="entry name" value="PTERIN-4-ALPHA-CARBINOLAMINE DEHYDRATASE"/>
    <property type="match status" value="1"/>
</dbReference>
<dbReference type="InterPro" id="IPR001533">
    <property type="entry name" value="Pterin_deHydtase"/>
</dbReference>
<dbReference type="Pfam" id="PF01329">
    <property type="entry name" value="Pterin_4a"/>
    <property type="match status" value="1"/>
</dbReference>
<dbReference type="KEGG" id="rrd:RradSPS_1816"/>
<reference evidence="5 7" key="1">
    <citation type="submission" date="2014-03" db="EMBL/GenBank/DDBJ databases">
        <title>Complete genome sequence of the Radio-Resistant Rubrobacter radiotolerans RSPS-4.</title>
        <authorList>
            <person name="Egas C.C."/>
            <person name="Barroso C.C."/>
            <person name="Froufe H.J.C."/>
            <person name="Pacheco J.J."/>
            <person name="Albuquerque L.L."/>
            <person name="da Costa M.M.S."/>
        </authorList>
    </citation>
    <scope>NUCLEOTIDE SEQUENCE [LARGE SCALE GENOMIC DNA]</scope>
    <source>
        <strain evidence="5 7">RSPS-4</strain>
    </source>
</reference>
<dbReference type="PANTHER" id="PTHR12599:SF0">
    <property type="entry name" value="PTERIN-4-ALPHA-CARBINOLAMINE DEHYDRATASE"/>
    <property type="match status" value="1"/>
</dbReference>
<accession>A0A023X4Y0</accession>
<dbReference type="PATRIC" id="fig|42256.3.peg.1843"/>
<dbReference type="InterPro" id="IPR036428">
    <property type="entry name" value="PCD_sf"/>
</dbReference>
<dbReference type="GO" id="GO:0006729">
    <property type="term" value="P:tetrahydrobiopterin biosynthetic process"/>
    <property type="evidence" value="ECO:0007669"/>
    <property type="project" value="InterPro"/>
</dbReference>